<feature type="binding site" evidence="2">
    <location>
        <begin position="7"/>
        <end position="20"/>
    </location>
    <ligand>
        <name>ATP</name>
        <dbReference type="ChEBI" id="CHEBI:30616"/>
    </ligand>
</feature>
<feature type="binding site" evidence="2">
    <location>
        <position position="163"/>
    </location>
    <ligand>
        <name>ATP</name>
        <dbReference type="ChEBI" id="CHEBI:30616"/>
    </ligand>
</feature>
<accession>A0A1W1XCJ5</accession>
<dbReference type="HAMAP" id="MF_01539">
    <property type="entry name" value="TmcAL"/>
    <property type="match status" value="1"/>
</dbReference>
<keyword evidence="2" id="KW-0436">Ligase</keyword>
<evidence type="ECO:0000313" key="4">
    <source>
        <dbReference type="Proteomes" id="UP000192468"/>
    </source>
</evidence>
<comment type="function">
    <text evidence="2">Catalyzes the formation of N(4)-acetylcytidine (ac(4)C) at the wobble position of elongator tRNA(Met), using acetate and ATP as substrates. First activates an acetate ion to form acetyladenylate (Ac-AMP) and then transfers the acetyl group to tRNA to form ac(4)C34.</text>
</comment>
<dbReference type="GO" id="GO:0006400">
    <property type="term" value="P:tRNA modification"/>
    <property type="evidence" value="ECO:0007669"/>
    <property type="project" value="UniProtKB-UniRule"/>
</dbReference>
<gene>
    <name evidence="2" type="primary">tmcAL</name>
    <name evidence="3" type="ORF">SAMN02745134_01379</name>
</gene>
<dbReference type="InterPro" id="IPR008513">
    <property type="entry name" value="tRNA(Met)_cyd_acetate_ligase"/>
</dbReference>
<dbReference type="OrthoDB" id="9769796at2"/>
<dbReference type="PANTHER" id="PTHR37825">
    <property type="entry name" value="TRNA(MET) CYTIDINE ACETATE LIGASE"/>
    <property type="match status" value="1"/>
</dbReference>
<dbReference type="GO" id="GO:0016740">
    <property type="term" value="F:transferase activity"/>
    <property type="evidence" value="ECO:0007669"/>
    <property type="project" value="UniProtKB-KW"/>
</dbReference>
<dbReference type="Gene3D" id="3.40.50.620">
    <property type="entry name" value="HUPs"/>
    <property type="match status" value="1"/>
</dbReference>
<dbReference type="EC" id="6.3.4.-" evidence="2"/>
<evidence type="ECO:0000313" key="3">
    <source>
        <dbReference type="EMBL" id="SMC21623.1"/>
    </source>
</evidence>
<organism evidence="3 4">
    <name type="scientific">Clostridium acidisoli DSM 12555</name>
    <dbReference type="NCBI Taxonomy" id="1121291"/>
    <lineage>
        <taxon>Bacteria</taxon>
        <taxon>Bacillati</taxon>
        <taxon>Bacillota</taxon>
        <taxon>Clostridia</taxon>
        <taxon>Eubacteriales</taxon>
        <taxon>Clostridiaceae</taxon>
        <taxon>Clostridium</taxon>
    </lineage>
</organism>
<feature type="binding site" evidence="2">
    <location>
        <position position="102"/>
    </location>
    <ligand>
        <name>ATP</name>
        <dbReference type="ChEBI" id="CHEBI:30616"/>
    </ligand>
</feature>
<comment type="catalytic activity">
    <reaction evidence="2">
        <text>cytidine(34) in elongator tRNA(Met) + acetate + ATP = N(4)-acetylcytidine(34) in elongator tRNA(Met) + AMP + diphosphate</text>
        <dbReference type="Rhea" id="RHEA:58144"/>
        <dbReference type="Rhea" id="RHEA-COMP:10693"/>
        <dbReference type="Rhea" id="RHEA-COMP:10694"/>
        <dbReference type="ChEBI" id="CHEBI:30089"/>
        <dbReference type="ChEBI" id="CHEBI:30616"/>
        <dbReference type="ChEBI" id="CHEBI:33019"/>
        <dbReference type="ChEBI" id="CHEBI:74900"/>
        <dbReference type="ChEBI" id="CHEBI:82748"/>
        <dbReference type="ChEBI" id="CHEBI:456215"/>
    </reaction>
</comment>
<feature type="binding site" evidence="2">
    <location>
        <begin position="188"/>
        <end position="189"/>
    </location>
    <ligand>
        <name>ATP</name>
        <dbReference type="ChEBI" id="CHEBI:30616"/>
    </ligand>
</feature>
<dbReference type="InterPro" id="IPR014729">
    <property type="entry name" value="Rossmann-like_a/b/a_fold"/>
</dbReference>
<keyword evidence="4" id="KW-1185">Reference proteome</keyword>
<dbReference type="SUPFAM" id="SSF52374">
    <property type="entry name" value="Nucleotidylyl transferase"/>
    <property type="match status" value="1"/>
</dbReference>
<name>A0A1W1XCJ5_9CLOT</name>
<keyword evidence="3" id="KW-0808">Transferase</keyword>
<dbReference type="EMBL" id="FWXH01000003">
    <property type="protein sequence ID" value="SMC21623.1"/>
    <property type="molecule type" value="Genomic_DNA"/>
</dbReference>
<protein>
    <recommendedName>
        <fullName evidence="2">tRNA(Met) cytidine acetate ligase</fullName>
        <ecNumber evidence="2">6.3.4.-</ecNumber>
    </recommendedName>
</protein>
<sequence>MKISAIIAEYNPMHNGHIYHIDETKKSSNSDGTICVMSGNFVQRGEPSIIDKWERAKIALLNGIDLVLELPSIYAVSSAEFFAFGAVSLLNSLNIVNNLSFGSENGNIQDLYTLAEILTKEPDEYKIKLKTYINLGLPYYTARNNALSQLFPKNIDNLLTNSNNILGIEYCKSLIKLHSSINPITVKRIGDDYNNENITSNFPSATAIRKNLMFNTDLSSLASFMPNSTYEELLKLHNANYNFVFKENLFQYLKYKCLSSENHIDNIPDASEGLHNKIYDCIISSNNINELILKVKSKRYSYTRISRILCQYFIGFENYNTELLRKKPCPYARILGFNDRGREMLKLIKNSSNIPIYSKLPKKELLYECLKLDIQATNAYSILNKNVRPMSDYLISPIYL</sequence>
<keyword evidence="2" id="KW-0963">Cytoplasm</keyword>
<dbReference type="GO" id="GO:0005737">
    <property type="term" value="C:cytoplasm"/>
    <property type="evidence" value="ECO:0007669"/>
    <property type="project" value="UniProtKB-SubCell"/>
</dbReference>
<evidence type="ECO:0000256" key="2">
    <source>
        <dbReference type="HAMAP-Rule" id="MF_01539"/>
    </source>
</evidence>
<dbReference type="PANTHER" id="PTHR37825:SF1">
    <property type="entry name" value="TRNA(MET) CYTIDINE ACETATE LIGASE"/>
    <property type="match status" value="1"/>
</dbReference>
<dbReference type="STRING" id="1121291.SAMN02745134_01379"/>
<keyword evidence="2" id="KW-0067">ATP-binding</keyword>
<dbReference type="GO" id="GO:0000049">
    <property type="term" value="F:tRNA binding"/>
    <property type="evidence" value="ECO:0007669"/>
    <property type="project" value="UniProtKB-KW"/>
</dbReference>
<proteinExistence type="inferred from homology"/>
<comment type="subcellular location">
    <subcellularLocation>
        <location evidence="2">Cytoplasm</location>
    </subcellularLocation>
</comment>
<keyword evidence="2" id="KW-0820">tRNA-binding</keyword>
<dbReference type="RefSeq" id="WP_084114870.1">
    <property type="nucleotide sequence ID" value="NZ_FWXH01000003.1"/>
</dbReference>
<comment type="similarity">
    <text evidence="2">Belongs to the TmcAL family.</text>
</comment>
<keyword evidence="2" id="KW-0694">RNA-binding</keyword>
<evidence type="ECO:0000256" key="1">
    <source>
        <dbReference type="ARBA" id="ARBA00022694"/>
    </source>
</evidence>
<dbReference type="Proteomes" id="UP000192468">
    <property type="component" value="Unassembled WGS sequence"/>
</dbReference>
<keyword evidence="2" id="KW-0547">Nucleotide-binding</keyword>
<dbReference type="GO" id="GO:0016879">
    <property type="term" value="F:ligase activity, forming carbon-nitrogen bonds"/>
    <property type="evidence" value="ECO:0007669"/>
    <property type="project" value="UniProtKB-UniRule"/>
</dbReference>
<keyword evidence="1 2" id="KW-0819">tRNA processing</keyword>
<dbReference type="GO" id="GO:0005524">
    <property type="term" value="F:ATP binding"/>
    <property type="evidence" value="ECO:0007669"/>
    <property type="project" value="UniProtKB-KW"/>
</dbReference>
<dbReference type="Pfam" id="PF05636">
    <property type="entry name" value="HIGH_NTase1"/>
    <property type="match status" value="1"/>
</dbReference>
<dbReference type="AlphaFoldDB" id="A0A1W1XCJ5"/>
<reference evidence="3 4" key="1">
    <citation type="submission" date="2017-04" db="EMBL/GenBank/DDBJ databases">
        <authorList>
            <person name="Afonso C.L."/>
            <person name="Miller P.J."/>
            <person name="Scott M.A."/>
            <person name="Spackman E."/>
            <person name="Goraichik I."/>
            <person name="Dimitrov K.M."/>
            <person name="Suarez D.L."/>
            <person name="Swayne D.E."/>
        </authorList>
    </citation>
    <scope>NUCLEOTIDE SEQUENCE [LARGE SCALE GENOMIC DNA]</scope>
    <source>
        <strain evidence="3 4">DSM 12555</strain>
    </source>
</reference>
<dbReference type="NCBIfam" id="NF010191">
    <property type="entry name" value="PRK13670.1"/>
    <property type="match status" value="1"/>
</dbReference>